<organism evidence="17 18">
    <name type="scientific">Aedes aegypti</name>
    <name type="common">Yellowfever mosquito</name>
    <name type="synonym">Culex aegypti</name>
    <dbReference type="NCBI Taxonomy" id="7159"/>
    <lineage>
        <taxon>Eukaryota</taxon>
        <taxon>Metazoa</taxon>
        <taxon>Ecdysozoa</taxon>
        <taxon>Arthropoda</taxon>
        <taxon>Hexapoda</taxon>
        <taxon>Insecta</taxon>
        <taxon>Pterygota</taxon>
        <taxon>Neoptera</taxon>
        <taxon>Endopterygota</taxon>
        <taxon>Diptera</taxon>
        <taxon>Nematocera</taxon>
        <taxon>Culicoidea</taxon>
        <taxon>Culicidae</taxon>
        <taxon>Culicinae</taxon>
        <taxon>Aedini</taxon>
        <taxon>Aedes</taxon>
        <taxon>Stegomyia</taxon>
    </lineage>
</organism>
<keyword evidence="5" id="KW-0336">GPI-anchor</keyword>
<evidence type="ECO:0000256" key="15">
    <source>
        <dbReference type="RuleBase" id="RU003946"/>
    </source>
</evidence>
<dbReference type="VEuPathDB" id="VectorBase:AAEL003297"/>
<keyword evidence="6 14" id="KW-0479">Metal-binding</keyword>
<dbReference type="GO" id="GO:0046872">
    <property type="term" value="F:metal ion binding"/>
    <property type="evidence" value="ECO:0007669"/>
    <property type="project" value="UniProtKB-KW"/>
</dbReference>
<keyword evidence="9 14" id="KW-0460">Magnesium</keyword>
<feature type="binding site" evidence="14">
    <location>
        <position position="340"/>
    </location>
    <ligand>
        <name>Zn(2+)</name>
        <dbReference type="ChEBI" id="CHEBI:29105"/>
        <label>2</label>
    </ligand>
</feature>
<feature type="binding site" evidence="14">
    <location>
        <position position="381"/>
    </location>
    <ligand>
        <name>Zn(2+)</name>
        <dbReference type="ChEBI" id="CHEBI:29105"/>
        <label>2</label>
    </ligand>
</feature>
<dbReference type="FunFam" id="3.40.720.10:FF:000008">
    <property type="entry name" value="Alkaline phosphatase"/>
    <property type="match status" value="1"/>
</dbReference>
<dbReference type="SUPFAM" id="SSF53649">
    <property type="entry name" value="Alkaline phosphatase-like"/>
    <property type="match status" value="1"/>
</dbReference>
<keyword evidence="18" id="KW-1185">Reference proteome</keyword>
<dbReference type="EC" id="3.1.3.1" evidence="3 16"/>
<evidence type="ECO:0000256" key="9">
    <source>
        <dbReference type="ARBA" id="ARBA00022842"/>
    </source>
</evidence>
<evidence type="ECO:0000256" key="12">
    <source>
        <dbReference type="ARBA" id="ARBA00023288"/>
    </source>
</evidence>
<evidence type="ECO:0000256" key="7">
    <source>
        <dbReference type="ARBA" id="ARBA00022801"/>
    </source>
</evidence>
<evidence type="ECO:0000313" key="17">
    <source>
        <dbReference type="EnsemblMetazoa" id="AAEL003297-PA"/>
    </source>
</evidence>
<evidence type="ECO:0000256" key="10">
    <source>
        <dbReference type="ARBA" id="ARBA00023136"/>
    </source>
</evidence>
<feature type="binding site" evidence="14">
    <location>
        <position position="175"/>
    </location>
    <ligand>
        <name>Mg(2+)</name>
        <dbReference type="ChEBI" id="CHEBI:18420"/>
    </ligand>
</feature>
<evidence type="ECO:0000256" key="5">
    <source>
        <dbReference type="ARBA" id="ARBA00022622"/>
    </source>
</evidence>
<evidence type="ECO:0000256" key="13">
    <source>
        <dbReference type="PIRSR" id="PIRSR601952-1"/>
    </source>
</evidence>
<dbReference type="Gene3D" id="3.40.720.10">
    <property type="entry name" value="Alkaline Phosphatase, subunit A"/>
    <property type="match status" value="1"/>
</dbReference>
<feature type="active site" description="Phosphoserine intermediate" evidence="13">
    <location>
        <position position="110"/>
    </location>
</feature>
<accession>A0A1S4F493</accession>
<evidence type="ECO:0000256" key="11">
    <source>
        <dbReference type="ARBA" id="ARBA00023180"/>
    </source>
</evidence>
<evidence type="ECO:0000256" key="3">
    <source>
        <dbReference type="ARBA" id="ARBA00012647"/>
    </source>
</evidence>
<dbReference type="InterPro" id="IPR017850">
    <property type="entry name" value="Alkaline_phosphatase_core_sf"/>
</dbReference>
<evidence type="ECO:0000256" key="14">
    <source>
        <dbReference type="PIRSR" id="PIRSR601952-2"/>
    </source>
</evidence>
<dbReference type="SMART" id="SM00098">
    <property type="entry name" value="alkPPc"/>
    <property type="match status" value="1"/>
</dbReference>
<comment type="cofactor">
    <cofactor evidence="14">
        <name>Mg(2+)</name>
        <dbReference type="ChEBI" id="CHEBI:18420"/>
    </cofactor>
    <text evidence="14">Binds 1 Mg(2+) ion.</text>
</comment>
<evidence type="ECO:0000256" key="8">
    <source>
        <dbReference type="ARBA" id="ARBA00022833"/>
    </source>
</evidence>
<dbReference type="EnsemblMetazoa" id="AAEL003297-RA">
    <property type="protein sequence ID" value="AAEL003297-PA"/>
    <property type="gene ID" value="AAEL003297"/>
</dbReference>
<keyword evidence="12" id="KW-0449">Lipoprotein</keyword>
<dbReference type="PANTHER" id="PTHR11596:SF85">
    <property type="entry name" value="ALKALINE PHOSPHATASE-RELATED"/>
    <property type="match status" value="1"/>
</dbReference>
<reference evidence="17 18" key="1">
    <citation type="submission" date="2017-06" db="EMBL/GenBank/DDBJ databases">
        <title>Aedes aegypti genome working group (AGWG) sequencing and assembly.</title>
        <authorList>
            <consortium name="Aedes aegypti Genome Working Group (AGWG)"/>
            <person name="Matthews B.J."/>
        </authorList>
    </citation>
    <scope>NUCLEOTIDE SEQUENCE [LARGE SCALE GENOMIC DNA]</scope>
    <source>
        <strain evidence="17 18">LVP_AGWG</strain>
    </source>
</reference>
<feature type="binding site" evidence="14">
    <location>
        <position position="344"/>
    </location>
    <ligand>
        <name>Mg(2+)</name>
        <dbReference type="ChEBI" id="CHEBI:18420"/>
    </ligand>
</feature>
<comment type="similarity">
    <text evidence="2 15">Belongs to the alkaline phosphatase family.</text>
</comment>
<dbReference type="InterPro" id="IPR001952">
    <property type="entry name" value="Alkaline_phosphatase"/>
</dbReference>
<evidence type="ECO:0000256" key="16">
    <source>
        <dbReference type="RuleBase" id="RU003947"/>
    </source>
</evidence>
<gene>
    <name evidence="17" type="primary">5577760</name>
</gene>
<dbReference type="Proteomes" id="UP000008820">
    <property type="component" value="Chromosome 3"/>
</dbReference>
<keyword evidence="11" id="KW-0325">Glycoprotein</keyword>
<keyword evidence="4" id="KW-1003">Cell membrane</keyword>
<evidence type="ECO:0000313" key="18">
    <source>
        <dbReference type="Proteomes" id="UP000008820"/>
    </source>
</evidence>
<feature type="binding site" evidence="14">
    <location>
        <position position="173"/>
    </location>
    <ligand>
        <name>Mg(2+)</name>
        <dbReference type="ChEBI" id="CHEBI:18420"/>
    </ligand>
</feature>
<comment type="cofactor">
    <cofactor evidence="14">
        <name>Zn(2+)</name>
        <dbReference type="ChEBI" id="CHEBI:29105"/>
    </cofactor>
    <text evidence="14">Binds 2 Zn(2+) ions.</text>
</comment>
<dbReference type="PRINTS" id="PR00113">
    <property type="entry name" value="ALKPHPHTASE"/>
</dbReference>
<protein>
    <recommendedName>
        <fullName evidence="3 16">Alkaline phosphatase</fullName>
        <ecNumber evidence="3 16">3.1.3.1</ecNumber>
    </recommendedName>
</protein>
<feature type="binding site" evidence="14">
    <location>
        <position position="382"/>
    </location>
    <ligand>
        <name>Zn(2+)</name>
        <dbReference type="ChEBI" id="CHEBI:29105"/>
        <label>2</label>
    </ligand>
</feature>
<dbReference type="OrthoDB" id="5818554at2759"/>
<evidence type="ECO:0000256" key="1">
    <source>
        <dbReference type="ARBA" id="ARBA00004609"/>
    </source>
</evidence>
<proteinExistence type="inferred from homology"/>
<feature type="binding site" evidence="14">
    <location>
        <position position="66"/>
    </location>
    <ligand>
        <name>Mg(2+)</name>
        <dbReference type="ChEBI" id="CHEBI:18420"/>
    </ligand>
</feature>
<keyword evidence="7 16" id="KW-0378">Hydrolase</keyword>
<keyword evidence="8 14" id="KW-0862">Zinc</keyword>
<dbReference type="CDD" id="cd16012">
    <property type="entry name" value="ALP"/>
    <property type="match status" value="1"/>
</dbReference>
<dbReference type="PANTHER" id="PTHR11596">
    <property type="entry name" value="ALKALINE PHOSPHATASE"/>
    <property type="match status" value="1"/>
</dbReference>
<dbReference type="PROSITE" id="PS00123">
    <property type="entry name" value="ALKALINE_PHOSPHATASE"/>
    <property type="match status" value="1"/>
</dbReference>
<comment type="subcellular location">
    <subcellularLocation>
        <location evidence="1">Cell membrane</location>
        <topology evidence="1">Lipid-anchor</topology>
        <topology evidence="1">GPI-anchor</topology>
    </subcellularLocation>
</comment>
<reference evidence="17" key="2">
    <citation type="submission" date="2020-05" db="UniProtKB">
        <authorList>
            <consortium name="EnsemblMetazoa"/>
        </authorList>
    </citation>
    <scope>IDENTIFICATION</scope>
    <source>
        <strain evidence="17">LVP_AGWG</strain>
    </source>
</reference>
<feature type="binding site" evidence="14">
    <location>
        <position position="459"/>
    </location>
    <ligand>
        <name>Zn(2+)</name>
        <dbReference type="ChEBI" id="CHEBI:29105"/>
        <label>2</label>
    </ligand>
</feature>
<dbReference type="GO" id="GO:0098552">
    <property type="term" value="C:side of membrane"/>
    <property type="evidence" value="ECO:0007669"/>
    <property type="project" value="UniProtKB-KW"/>
</dbReference>
<feature type="binding site" evidence="14">
    <location>
        <position position="335"/>
    </location>
    <ligand>
        <name>Mg(2+)</name>
        <dbReference type="ChEBI" id="CHEBI:18420"/>
    </ligand>
</feature>
<dbReference type="InParanoid" id="A0A1S4F493"/>
<dbReference type="Pfam" id="PF00245">
    <property type="entry name" value="Alk_phosphatase"/>
    <property type="match status" value="1"/>
</dbReference>
<evidence type="ECO:0000256" key="4">
    <source>
        <dbReference type="ARBA" id="ARBA00022475"/>
    </source>
</evidence>
<keyword evidence="10" id="KW-0472">Membrane</keyword>
<dbReference type="FunCoup" id="A0A1S4F493">
    <property type="interactions" value="119"/>
</dbReference>
<evidence type="ECO:0000256" key="6">
    <source>
        <dbReference type="ARBA" id="ARBA00022723"/>
    </source>
</evidence>
<sequence>MKTHSAVQFLVLSCLWLGYSQAIPLEPQPRSSVDYWTNDAQQTIESILRQRENRNIAKNVILFLGDGMSVSTVAMARMYAGDEATKLSFERFPFIGMSKTYCVNKQVPDSACSATAYLTGVKGNYETLGVNAKIPSYDCTAELDESTHTFSIAQWAMDAGKDAGLVTTTRVTHASPAAVYAHTSNRDRENDNEVKKDGCDPNVTKDIAMQLVHGKTGQGLKVILGGGRREFMHKHPDPETGSNGKRKDSRNLIEEWLNLASPGENRTYVWKRDDLMGVDPAKTDRLFGMFDPSHCVYNLERIQEGLDQEPTLAEMVDKATDMLRKSDKGFFLFVEGGRIDHAHHRNWARLSLDETVEFSKAVELARNKFSEEDTLILVTSDHSHAVTYSGYSARGKDILGAHNDANDDLPYKTVSYANGLGFYDHVSPSDGGRVNVADLDALWREFRYPATLPLESETHGGEDVAVYASGPWAHLFKGTYEQNAIPHMLAYASCVGDGLKACS</sequence>
<dbReference type="GO" id="GO:0005886">
    <property type="term" value="C:plasma membrane"/>
    <property type="evidence" value="ECO:0007669"/>
    <property type="project" value="UniProtKB-SubCell"/>
</dbReference>
<dbReference type="InterPro" id="IPR018299">
    <property type="entry name" value="Alkaline_phosphatase_AS"/>
</dbReference>
<feature type="binding site" evidence="14">
    <location>
        <position position="66"/>
    </location>
    <ligand>
        <name>Zn(2+)</name>
        <dbReference type="ChEBI" id="CHEBI:29105"/>
        <label>2</label>
    </ligand>
</feature>
<name>A0A1S4F493_AEDAE</name>
<dbReference type="AlphaFoldDB" id="A0A1S4F493"/>
<comment type="catalytic activity">
    <reaction evidence="16">
        <text>a phosphate monoester + H2O = an alcohol + phosphate</text>
        <dbReference type="Rhea" id="RHEA:15017"/>
        <dbReference type="ChEBI" id="CHEBI:15377"/>
        <dbReference type="ChEBI" id="CHEBI:30879"/>
        <dbReference type="ChEBI" id="CHEBI:43474"/>
        <dbReference type="ChEBI" id="CHEBI:67140"/>
        <dbReference type="EC" id="3.1.3.1"/>
    </reaction>
</comment>
<dbReference type="GO" id="GO:0004035">
    <property type="term" value="F:alkaline phosphatase activity"/>
    <property type="evidence" value="ECO:0007669"/>
    <property type="project" value="UniProtKB-EC"/>
</dbReference>
<evidence type="ECO:0000256" key="2">
    <source>
        <dbReference type="ARBA" id="ARBA00005984"/>
    </source>
</evidence>